<organism evidence="2 4">
    <name type="scientific">Didymodactylos carnosus</name>
    <dbReference type="NCBI Taxonomy" id="1234261"/>
    <lineage>
        <taxon>Eukaryota</taxon>
        <taxon>Metazoa</taxon>
        <taxon>Spiralia</taxon>
        <taxon>Gnathifera</taxon>
        <taxon>Rotifera</taxon>
        <taxon>Eurotatoria</taxon>
        <taxon>Bdelloidea</taxon>
        <taxon>Philodinida</taxon>
        <taxon>Philodinidae</taxon>
        <taxon>Didymodactylos</taxon>
    </lineage>
</organism>
<keyword evidence="1" id="KW-0472">Membrane</keyword>
<dbReference type="EMBL" id="CAJOBA010064229">
    <property type="protein sequence ID" value="CAF4350934.1"/>
    <property type="molecule type" value="Genomic_DNA"/>
</dbReference>
<proteinExistence type="predicted"/>
<evidence type="ECO:0000256" key="1">
    <source>
        <dbReference type="SAM" id="Phobius"/>
    </source>
</evidence>
<accession>A0A8S2FW23</accession>
<keyword evidence="1" id="KW-0812">Transmembrane</keyword>
<name>A0A8S2FW23_9BILA</name>
<evidence type="ECO:0000313" key="2">
    <source>
        <dbReference type="EMBL" id="CAF1559411.1"/>
    </source>
</evidence>
<reference evidence="2" key="1">
    <citation type="submission" date="2021-02" db="EMBL/GenBank/DDBJ databases">
        <authorList>
            <person name="Nowell W R."/>
        </authorList>
    </citation>
    <scope>NUCLEOTIDE SEQUENCE</scope>
</reference>
<comment type="caution">
    <text evidence="2">The sequence shown here is derived from an EMBL/GenBank/DDBJ whole genome shotgun (WGS) entry which is preliminary data.</text>
</comment>
<protein>
    <submittedName>
        <fullName evidence="2">Uncharacterized protein</fullName>
    </submittedName>
</protein>
<gene>
    <name evidence="2" type="ORF">OVA965_LOCUS39720</name>
    <name evidence="3" type="ORF">TMI583_LOCUS41071</name>
</gene>
<dbReference type="Proteomes" id="UP000677228">
    <property type="component" value="Unassembled WGS sequence"/>
</dbReference>
<feature type="transmembrane region" description="Helical" evidence="1">
    <location>
        <begin position="6"/>
        <end position="24"/>
    </location>
</feature>
<dbReference type="AlphaFoldDB" id="A0A8S2FW23"/>
<evidence type="ECO:0000313" key="3">
    <source>
        <dbReference type="EMBL" id="CAF4350934.1"/>
    </source>
</evidence>
<dbReference type="Proteomes" id="UP000682733">
    <property type="component" value="Unassembled WGS sequence"/>
</dbReference>
<dbReference type="EMBL" id="CAJNOK010041635">
    <property type="protein sequence ID" value="CAF1559411.1"/>
    <property type="molecule type" value="Genomic_DNA"/>
</dbReference>
<evidence type="ECO:0000313" key="4">
    <source>
        <dbReference type="Proteomes" id="UP000677228"/>
    </source>
</evidence>
<sequence length="91" mass="10490">MKLVAFTIPLISAVLYISGSLYVYSRHRCKLVYDYPFQDPTLPVDARLDNLMSLLTPEEKIDMLWMDTTTPGIREIQLLCKKEGSFMKSKT</sequence>
<feature type="non-terminal residue" evidence="2">
    <location>
        <position position="1"/>
    </location>
</feature>
<keyword evidence="1" id="KW-1133">Transmembrane helix</keyword>